<evidence type="ECO:0000313" key="2">
    <source>
        <dbReference type="Proteomes" id="UP001162131"/>
    </source>
</evidence>
<evidence type="ECO:0000313" key="1">
    <source>
        <dbReference type="EMBL" id="CAG9317894.1"/>
    </source>
</evidence>
<gene>
    <name evidence="1" type="ORF">BSTOLATCC_MIC20199</name>
</gene>
<dbReference type="AlphaFoldDB" id="A0AAU9IXW1"/>
<dbReference type="EMBL" id="CAJZBQ010000019">
    <property type="protein sequence ID" value="CAG9317894.1"/>
    <property type="molecule type" value="Genomic_DNA"/>
</dbReference>
<keyword evidence="2" id="KW-1185">Reference proteome</keyword>
<comment type="caution">
    <text evidence="1">The sequence shown here is derived from an EMBL/GenBank/DDBJ whole genome shotgun (WGS) entry which is preliminary data.</text>
</comment>
<dbReference type="Proteomes" id="UP001162131">
    <property type="component" value="Unassembled WGS sequence"/>
</dbReference>
<sequence length="196" mass="23031">MKLSDIGNLLERRNREMKQHIKQNDWKTDEKIKINHRKTASLNFPMQNNGVKYMRFQFDSESLGKSLRNQNIYIAPLSSSTNLRDALGKYYQPKTSVVRIPAFPKSPFGTHNNLNNSSLIFTELELHNLNEEKNEENIKLIKKVNGRNAKRRNSERDMTNSISFRYRIKSLQPQRNYSYGINTGSTEGNYWSELLW</sequence>
<accession>A0AAU9IXW1</accession>
<name>A0AAU9IXW1_9CILI</name>
<reference evidence="1" key="1">
    <citation type="submission" date="2021-09" db="EMBL/GenBank/DDBJ databases">
        <authorList>
            <consortium name="AG Swart"/>
            <person name="Singh M."/>
            <person name="Singh A."/>
            <person name="Seah K."/>
            <person name="Emmerich C."/>
        </authorList>
    </citation>
    <scope>NUCLEOTIDE SEQUENCE</scope>
    <source>
        <strain evidence="1">ATCC30299</strain>
    </source>
</reference>
<organism evidence="1 2">
    <name type="scientific">Blepharisma stoltei</name>
    <dbReference type="NCBI Taxonomy" id="1481888"/>
    <lineage>
        <taxon>Eukaryota</taxon>
        <taxon>Sar</taxon>
        <taxon>Alveolata</taxon>
        <taxon>Ciliophora</taxon>
        <taxon>Postciliodesmatophora</taxon>
        <taxon>Heterotrichea</taxon>
        <taxon>Heterotrichida</taxon>
        <taxon>Blepharismidae</taxon>
        <taxon>Blepharisma</taxon>
    </lineage>
</organism>
<proteinExistence type="predicted"/>
<protein>
    <submittedName>
        <fullName evidence="1">Uncharacterized protein</fullName>
    </submittedName>
</protein>